<gene>
    <name evidence="1" type="ORF">FHR37_002156</name>
    <name evidence="2" type="ORF">SAMN05421678_109202</name>
</gene>
<dbReference type="EMBL" id="JACBZA010000001">
    <property type="protein sequence ID" value="NYH83305.1"/>
    <property type="molecule type" value="Genomic_DNA"/>
</dbReference>
<evidence type="ECO:0000313" key="3">
    <source>
        <dbReference type="Proteomes" id="UP000199052"/>
    </source>
</evidence>
<reference evidence="1 4" key="2">
    <citation type="submission" date="2020-07" db="EMBL/GenBank/DDBJ databases">
        <title>Sequencing the genomes of 1000 actinobacteria strains.</title>
        <authorList>
            <person name="Klenk H.-P."/>
        </authorList>
    </citation>
    <scope>NUCLEOTIDE SEQUENCE [LARGE SCALE GENOMIC DNA]</scope>
    <source>
        <strain evidence="1 4">DSM 45117</strain>
    </source>
</reference>
<dbReference type="Proteomes" id="UP000533017">
    <property type="component" value="Unassembled WGS sequence"/>
</dbReference>
<accession>A0A1I2VJ05</accession>
<evidence type="ECO:0000313" key="4">
    <source>
        <dbReference type="Proteomes" id="UP000533017"/>
    </source>
</evidence>
<dbReference type="EMBL" id="FOOI01000009">
    <property type="protein sequence ID" value="SFG89284.1"/>
    <property type="molecule type" value="Genomic_DNA"/>
</dbReference>
<keyword evidence="4" id="KW-1185">Reference proteome</keyword>
<name>A0A1I2VJ05_9ACTN</name>
<dbReference type="OrthoDB" id="4063723at2"/>
<dbReference type="RefSeq" id="WP_092884386.1">
    <property type="nucleotide sequence ID" value="NZ_FOOI01000009.1"/>
</dbReference>
<evidence type="ECO:0000313" key="2">
    <source>
        <dbReference type="EMBL" id="SFG89284.1"/>
    </source>
</evidence>
<dbReference type="Proteomes" id="UP000199052">
    <property type="component" value="Unassembled WGS sequence"/>
</dbReference>
<organism evidence="2 3">
    <name type="scientific">Actinopolymorpha cephalotaxi</name>
    <dbReference type="NCBI Taxonomy" id="504797"/>
    <lineage>
        <taxon>Bacteria</taxon>
        <taxon>Bacillati</taxon>
        <taxon>Actinomycetota</taxon>
        <taxon>Actinomycetes</taxon>
        <taxon>Propionibacteriales</taxon>
        <taxon>Actinopolymorphaceae</taxon>
        <taxon>Actinopolymorpha</taxon>
    </lineage>
</organism>
<protein>
    <submittedName>
        <fullName evidence="2">Uncharacterized protein</fullName>
    </submittedName>
</protein>
<proteinExistence type="predicted"/>
<reference evidence="2 3" key="1">
    <citation type="submission" date="2016-10" db="EMBL/GenBank/DDBJ databases">
        <authorList>
            <person name="de Groot N.N."/>
        </authorList>
    </citation>
    <scope>NUCLEOTIDE SEQUENCE [LARGE SCALE GENOMIC DNA]</scope>
    <source>
        <strain evidence="2 3">CPCC 202808</strain>
    </source>
</reference>
<evidence type="ECO:0000313" key="1">
    <source>
        <dbReference type="EMBL" id="NYH83305.1"/>
    </source>
</evidence>
<dbReference type="AlphaFoldDB" id="A0A1I2VJ05"/>
<sequence>MPAAINRRTAALVLLLALLVLAGIGLLIHAHRNVPTVPGEPSAGGAVFTQDLLATTLPNSTATVAVLRLPPLAMQAGDAQYLVAQMGGRSNIVRTPMMGTRMICLGKGGGGGSVWTVQNHLGQAYGVNTERLRWLWKAPNSTSYTCTMYGVATTIVQPDIARLDIDQRTTILSATPVGRTSTQWFMDSDSCVGAVPDPEVPQCAVARNSVTVLQREVDTDRATSASVLTDVQLSREYGAYPGGPSTVDVTAQATALDSSGQPCAATRSTTDRKVITNDLHHLKANVTVTGVPVNQTASCGGSLRVSAVVNYVSGNPVTIDGPRYSNAMVLFNR</sequence>